<protein>
    <recommendedName>
        <fullName evidence="4">PAS domain-containing protein</fullName>
    </recommendedName>
</protein>
<evidence type="ECO:0008006" key="4">
    <source>
        <dbReference type="Google" id="ProtNLM"/>
    </source>
</evidence>
<dbReference type="Proteomes" id="UP000680679">
    <property type="component" value="Chromosome"/>
</dbReference>
<dbReference type="InterPro" id="IPR035965">
    <property type="entry name" value="PAS-like_dom_sf"/>
</dbReference>
<keyword evidence="3" id="KW-1185">Reference proteome</keyword>
<organism evidence="2 3">
    <name type="scientific">Allochromatium tepidum</name>
    <dbReference type="NCBI Taxonomy" id="553982"/>
    <lineage>
        <taxon>Bacteria</taxon>
        <taxon>Pseudomonadati</taxon>
        <taxon>Pseudomonadota</taxon>
        <taxon>Gammaproteobacteria</taxon>
        <taxon>Chromatiales</taxon>
        <taxon>Chromatiaceae</taxon>
        <taxon>Allochromatium</taxon>
    </lineage>
</organism>
<dbReference type="InterPro" id="IPR000014">
    <property type="entry name" value="PAS"/>
</dbReference>
<evidence type="ECO:0000313" key="3">
    <source>
        <dbReference type="Proteomes" id="UP000680679"/>
    </source>
</evidence>
<dbReference type="EMBL" id="AP024563">
    <property type="protein sequence ID" value="BCU05786.1"/>
    <property type="molecule type" value="Genomic_DNA"/>
</dbReference>
<dbReference type="SUPFAM" id="SSF55785">
    <property type="entry name" value="PYP-like sensor domain (PAS domain)"/>
    <property type="match status" value="1"/>
</dbReference>
<evidence type="ECO:0000256" key="1">
    <source>
        <dbReference type="SAM" id="MobiDB-lite"/>
    </source>
</evidence>
<proteinExistence type="predicted"/>
<name>A0ABM7QJ47_9GAMM</name>
<accession>A0ABM7QJ47</accession>
<evidence type="ECO:0000313" key="2">
    <source>
        <dbReference type="EMBL" id="BCU05786.1"/>
    </source>
</evidence>
<gene>
    <name evidence="2" type="ORF">Atep_04630</name>
</gene>
<dbReference type="Gene3D" id="3.30.450.20">
    <property type="entry name" value="PAS domain"/>
    <property type="match status" value="1"/>
</dbReference>
<sequence>MAFPRPWPGRSAGTDSEDGTIREANQSAAALLDEPRSTLIGRRLGLWISEDTRPAFNTLLTDVRSDGRRLRCDLDLVIEHRPACRVPAEAALAKPKLAGGIRLALTDISERKALEEQRSLLDGCSCSMALRAHISPSCKRASSLMLSALQGGSHTSCTLT</sequence>
<feature type="region of interest" description="Disordered" evidence="1">
    <location>
        <begin position="1"/>
        <end position="20"/>
    </location>
</feature>
<reference evidence="2 3" key="1">
    <citation type="submission" date="2021-04" db="EMBL/GenBank/DDBJ databases">
        <title>Complete genome sequencing of Allochromatium tepidum strain NZ.</title>
        <authorList>
            <person name="Tsukatani Y."/>
            <person name="Mori H."/>
        </authorList>
    </citation>
    <scope>NUCLEOTIDE SEQUENCE [LARGE SCALE GENOMIC DNA]</scope>
    <source>
        <strain evidence="2 3">NZ</strain>
    </source>
</reference>
<dbReference type="CDD" id="cd00130">
    <property type="entry name" value="PAS"/>
    <property type="match status" value="1"/>
</dbReference>